<dbReference type="RefSeq" id="WP_053936793.1">
    <property type="nucleotide sequence ID" value="NZ_LAQT01000003.1"/>
</dbReference>
<protein>
    <submittedName>
        <fullName evidence="3">Lipoprotein chaperone</fullName>
    </submittedName>
</protein>
<evidence type="ECO:0000256" key="2">
    <source>
        <dbReference type="SAM" id="SignalP"/>
    </source>
</evidence>
<evidence type="ECO:0000256" key="1">
    <source>
        <dbReference type="ARBA" id="ARBA00022729"/>
    </source>
</evidence>
<dbReference type="AlphaFoldDB" id="A0A0N0GPW6"/>
<dbReference type="InterPro" id="IPR004564">
    <property type="entry name" value="OM_lipoprot_carrier_LolA-like"/>
</dbReference>
<gene>
    <name evidence="3" type="ORF">WG78_05530</name>
</gene>
<dbReference type="EMBL" id="LAQT01000003">
    <property type="protein sequence ID" value="KPC54085.1"/>
    <property type="molecule type" value="Genomic_DNA"/>
</dbReference>
<sequence length="204" mass="22059">MMPIFRRLAVLAVAVCATQVYADDALFKDVQSRLIDAPVIRGQFTQLRQLNGVKKPLTSTGAFLVDKQKGVIWQAQKPFPSTLRVTRSEIVQRNGDQVMMKLSADKEPTVKTVSSLLFSLFSGDVSALGRMFSADGKVDGKHWSMALTPKDATLAKLIAGIQLQGAGTVEHIELNSASGDITRIDMHDVSTAQALAPNEAGSFD</sequence>
<dbReference type="Proteomes" id="UP000037939">
    <property type="component" value="Unassembled WGS sequence"/>
</dbReference>
<name>A0A0N0GPW6_9NEIS</name>
<keyword evidence="4" id="KW-1185">Reference proteome</keyword>
<dbReference type="Gene3D" id="2.50.20.10">
    <property type="entry name" value="Lipoprotein localisation LolA/LolB/LppX"/>
    <property type="match status" value="1"/>
</dbReference>
<feature type="chain" id="PRO_5005849738" evidence="2">
    <location>
        <begin position="23"/>
        <end position="204"/>
    </location>
</feature>
<dbReference type="Pfam" id="PF19574">
    <property type="entry name" value="LolA_3"/>
    <property type="match status" value="1"/>
</dbReference>
<reference evidence="3 4" key="1">
    <citation type="submission" date="2015-07" db="EMBL/GenBank/DDBJ databases">
        <title>Draft genome sequence of the Amantichitinum ursilacus IGB-41, a new chitin-degrading bacterium.</title>
        <authorList>
            <person name="Kirstahler P."/>
            <person name="Guenther M."/>
            <person name="Grumaz C."/>
            <person name="Rupp S."/>
            <person name="Zibek S."/>
            <person name="Sohn K."/>
        </authorList>
    </citation>
    <scope>NUCLEOTIDE SEQUENCE [LARGE SCALE GENOMIC DNA]</scope>
    <source>
        <strain evidence="3 4">IGB-41</strain>
    </source>
</reference>
<evidence type="ECO:0000313" key="4">
    <source>
        <dbReference type="Proteomes" id="UP000037939"/>
    </source>
</evidence>
<proteinExistence type="predicted"/>
<dbReference type="STRING" id="857265.WG78_05530"/>
<evidence type="ECO:0000313" key="3">
    <source>
        <dbReference type="EMBL" id="KPC54085.1"/>
    </source>
</evidence>
<dbReference type="SUPFAM" id="SSF89392">
    <property type="entry name" value="Prokaryotic lipoproteins and lipoprotein localization factors"/>
    <property type="match status" value="1"/>
</dbReference>
<feature type="signal peptide" evidence="2">
    <location>
        <begin position="1"/>
        <end position="22"/>
    </location>
</feature>
<dbReference type="InterPro" id="IPR029046">
    <property type="entry name" value="LolA/LolB/LppX"/>
</dbReference>
<accession>A0A0N0GPW6</accession>
<dbReference type="OrthoDB" id="7025041at2"/>
<comment type="caution">
    <text evidence="3">The sequence shown here is derived from an EMBL/GenBank/DDBJ whole genome shotgun (WGS) entry which is preliminary data.</text>
</comment>
<organism evidence="3 4">
    <name type="scientific">Amantichitinum ursilacus</name>
    <dbReference type="NCBI Taxonomy" id="857265"/>
    <lineage>
        <taxon>Bacteria</taxon>
        <taxon>Pseudomonadati</taxon>
        <taxon>Pseudomonadota</taxon>
        <taxon>Betaproteobacteria</taxon>
        <taxon>Neisseriales</taxon>
        <taxon>Chitinibacteraceae</taxon>
        <taxon>Amantichitinum</taxon>
    </lineage>
</organism>
<keyword evidence="3" id="KW-0449">Lipoprotein</keyword>
<dbReference type="CDD" id="cd16325">
    <property type="entry name" value="LolA"/>
    <property type="match status" value="1"/>
</dbReference>
<keyword evidence="1 2" id="KW-0732">Signal</keyword>